<reference evidence="3 4" key="1">
    <citation type="submission" date="2016-10" db="EMBL/GenBank/DDBJ databases">
        <authorList>
            <person name="de Groot N.N."/>
        </authorList>
    </citation>
    <scope>NUCLEOTIDE SEQUENCE [LARGE SCALE GENOMIC DNA]</scope>
    <source>
        <strain evidence="3 4">CGMCC 1.12097</strain>
    </source>
</reference>
<dbReference type="Proteomes" id="UP000198588">
    <property type="component" value="Unassembled WGS sequence"/>
</dbReference>
<sequence length="153" mass="17106">MNIAGTGPGVSPAPLPSFPQAHRANDRPFVSTSPKGEAKKETDETMIYELRIYDCLPGRLPALLKRFSDQTLVIWERHGIRQAGFFTTAIGENSNRLTYFLAWESLAEREAKWAAFVTDPAWHRARDESERDGQIIANISSQLLTPTAFSSVK</sequence>
<gene>
    <name evidence="3" type="ORF">SAMN02927914_04188</name>
</gene>
<evidence type="ECO:0000313" key="3">
    <source>
        <dbReference type="EMBL" id="SDA89381.1"/>
    </source>
</evidence>
<protein>
    <submittedName>
        <fullName evidence="3">NIPSNAP protein</fullName>
    </submittedName>
</protein>
<dbReference type="EMBL" id="FMXM01000013">
    <property type="protein sequence ID" value="SDA89381.1"/>
    <property type="molecule type" value="Genomic_DNA"/>
</dbReference>
<dbReference type="AlphaFoldDB" id="A0A1G5Z3I4"/>
<feature type="domain" description="NIPSNAP" evidence="2">
    <location>
        <begin position="48"/>
        <end position="150"/>
    </location>
</feature>
<dbReference type="Pfam" id="PF07978">
    <property type="entry name" value="NIPSNAP"/>
    <property type="match status" value="1"/>
</dbReference>
<dbReference type="SUPFAM" id="SSF54909">
    <property type="entry name" value="Dimeric alpha+beta barrel"/>
    <property type="match status" value="1"/>
</dbReference>
<name>A0A1G5Z3I4_9HYPH</name>
<evidence type="ECO:0000259" key="2">
    <source>
        <dbReference type="Pfam" id="PF07978"/>
    </source>
</evidence>
<dbReference type="Gene3D" id="3.30.70.100">
    <property type="match status" value="1"/>
</dbReference>
<feature type="region of interest" description="Disordered" evidence="1">
    <location>
        <begin position="1"/>
        <end position="41"/>
    </location>
</feature>
<evidence type="ECO:0000256" key="1">
    <source>
        <dbReference type="SAM" id="MobiDB-lite"/>
    </source>
</evidence>
<proteinExistence type="predicted"/>
<dbReference type="InterPro" id="IPR011008">
    <property type="entry name" value="Dimeric_a/b-barrel"/>
</dbReference>
<dbReference type="InterPro" id="IPR012577">
    <property type="entry name" value="NIPSNAP"/>
</dbReference>
<organism evidence="3 4">
    <name type="scientific">Mesorhizobium qingshengii</name>
    <dbReference type="NCBI Taxonomy" id="1165689"/>
    <lineage>
        <taxon>Bacteria</taxon>
        <taxon>Pseudomonadati</taxon>
        <taxon>Pseudomonadota</taxon>
        <taxon>Alphaproteobacteria</taxon>
        <taxon>Hyphomicrobiales</taxon>
        <taxon>Phyllobacteriaceae</taxon>
        <taxon>Mesorhizobium</taxon>
    </lineage>
</organism>
<evidence type="ECO:0000313" key="4">
    <source>
        <dbReference type="Proteomes" id="UP000198588"/>
    </source>
</evidence>
<dbReference type="STRING" id="1165689.SAMN02927914_04188"/>
<accession>A0A1G5Z3I4</accession>